<feature type="region of interest" description="Disordered" evidence="1">
    <location>
        <begin position="73"/>
        <end position="98"/>
    </location>
</feature>
<evidence type="ECO:0000313" key="3">
    <source>
        <dbReference type="Proteomes" id="UP001183535"/>
    </source>
</evidence>
<evidence type="ECO:0008006" key="4">
    <source>
        <dbReference type="Google" id="ProtNLM"/>
    </source>
</evidence>
<dbReference type="EMBL" id="JAVRES010000003">
    <property type="protein sequence ID" value="MDT0435194.1"/>
    <property type="molecule type" value="Genomic_DNA"/>
</dbReference>
<evidence type="ECO:0000313" key="2">
    <source>
        <dbReference type="EMBL" id="MDT0435194.1"/>
    </source>
</evidence>
<comment type="caution">
    <text evidence="2">The sequence shown here is derived from an EMBL/GenBank/DDBJ whole genome shotgun (WGS) entry which is preliminary data.</text>
</comment>
<proteinExistence type="predicted"/>
<protein>
    <recommendedName>
        <fullName evidence="4">HNH endonuclease</fullName>
    </recommendedName>
</protein>
<organism evidence="2 3">
    <name type="scientific">Streptomyces doudnae</name>
    <dbReference type="NCBI Taxonomy" id="3075536"/>
    <lineage>
        <taxon>Bacteria</taxon>
        <taxon>Bacillati</taxon>
        <taxon>Actinomycetota</taxon>
        <taxon>Actinomycetes</taxon>
        <taxon>Kitasatosporales</taxon>
        <taxon>Streptomycetaceae</taxon>
        <taxon>Streptomyces</taxon>
    </lineage>
</organism>
<keyword evidence="3" id="KW-1185">Reference proteome</keyword>
<dbReference type="AlphaFoldDB" id="A0ABD5EMA1"/>
<gene>
    <name evidence="2" type="ORF">RM877_10955</name>
</gene>
<sequence length="98" mass="10837">MALETIICVIAVCDLCGRRNTDSEYGAHYPTRDDAFADLTTAYGSDPAWALTADGRLICDRRDQRHHEQRIPVHGWHPTSGAMTVTFAPDTPPHPAHP</sequence>
<dbReference type="Proteomes" id="UP001183535">
    <property type="component" value="Unassembled WGS sequence"/>
</dbReference>
<name>A0ABD5EMA1_9ACTN</name>
<accession>A0ABD5EMA1</accession>
<dbReference type="RefSeq" id="WP_093829789.1">
    <property type="nucleotide sequence ID" value="NZ_JAVRES010000003.1"/>
</dbReference>
<evidence type="ECO:0000256" key="1">
    <source>
        <dbReference type="SAM" id="MobiDB-lite"/>
    </source>
</evidence>
<reference evidence="3" key="1">
    <citation type="submission" date="2023-07" db="EMBL/GenBank/DDBJ databases">
        <title>30 novel species of actinomycetes from the DSMZ collection.</title>
        <authorList>
            <person name="Nouioui I."/>
        </authorList>
    </citation>
    <scope>NUCLEOTIDE SEQUENCE [LARGE SCALE GENOMIC DNA]</scope>
    <source>
        <strain evidence="3">DSM 41981</strain>
    </source>
</reference>